<keyword evidence="1" id="KW-0677">Repeat</keyword>
<dbReference type="GO" id="GO:0085020">
    <property type="term" value="P:protein K6-linked ubiquitination"/>
    <property type="evidence" value="ECO:0007669"/>
    <property type="project" value="TreeGrafter"/>
</dbReference>
<feature type="repeat" description="ANK" evidence="3">
    <location>
        <begin position="246"/>
        <end position="278"/>
    </location>
</feature>
<dbReference type="InterPro" id="IPR036770">
    <property type="entry name" value="Ankyrin_rpt-contain_sf"/>
</dbReference>
<gene>
    <name evidence="5" type="ORF">OLUC0939_LOCUS1676</name>
</gene>
<feature type="repeat" description="ANK" evidence="3">
    <location>
        <begin position="181"/>
        <end position="208"/>
    </location>
</feature>
<reference evidence="5" key="1">
    <citation type="submission" date="2021-01" db="EMBL/GenBank/DDBJ databases">
        <authorList>
            <person name="Corre E."/>
            <person name="Pelletier E."/>
            <person name="Niang G."/>
            <person name="Scheremetjew M."/>
            <person name="Finn R."/>
            <person name="Kale V."/>
            <person name="Holt S."/>
            <person name="Cochrane G."/>
            <person name="Meng A."/>
            <person name="Brown T."/>
            <person name="Cohen L."/>
        </authorList>
    </citation>
    <scope>NUCLEOTIDE SEQUENCE</scope>
    <source>
        <strain evidence="5">Clade-A-BCC118000</strain>
    </source>
</reference>
<dbReference type="AlphaFoldDB" id="A0A7R9XR99"/>
<dbReference type="PANTHER" id="PTHR24171:SF8">
    <property type="entry name" value="BRCA1-ASSOCIATED RING DOMAIN PROTEIN 1"/>
    <property type="match status" value="1"/>
</dbReference>
<dbReference type="PANTHER" id="PTHR24171">
    <property type="entry name" value="ANKYRIN REPEAT DOMAIN-CONTAINING PROTEIN 39-RELATED"/>
    <property type="match status" value="1"/>
</dbReference>
<dbReference type="Gene3D" id="1.25.40.20">
    <property type="entry name" value="Ankyrin repeat-containing domain"/>
    <property type="match status" value="1"/>
</dbReference>
<dbReference type="PROSITE" id="PS50297">
    <property type="entry name" value="ANK_REP_REGION"/>
    <property type="match status" value="2"/>
</dbReference>
<evidence type="ECO:0000313" key="5">
    <source>
        <dbReference type="EMBL" id="CAD8220956.1"/>
    </source>
</evidence>
<sequence length="307" mass="32665">MGGATSTRNPGWGAATGRATTTRRGRAAVRMMLPPGGGMPGMPPNMDPKKMAEMQKAYAEAMKDPETAKKVKAQMAQMQGMMSNPMVQQQMQAMNNMVANPDMQKRIASLKDDPAFADFFDDLRKNGPGAMMKWANDKDFLQRLNDALGGEDAIRAAAGGIAPPEAAAAPAAVQAPEVETLHDAARYGDVEAVEDFIAVGKDINARDSSSRTPIHYAIAFGKGDAGEEIFNLLLEAGADLTATDEKKNTPLHYACGYGKPFAVKALLEKGCDKTATNGTGKTPIELVKLEPKNPINNDVELVGALEV</sequence>
<dbReference type="SMART" id="SM00248">
    <property type="entry name" value="ANK"/>
    <property type="match status" value="3"/>
</dbReference>
<feature type="region of interest" description="Disordered" evidence="4">
    <location>
        <begin position="1"/>
        <end position="24"/>
    </location>
</feature>
<accession>A0A7R9XR99</accession>
<protein>
    <recommendedName>
        <fullName evidence="6">STI1/HOP DP domain-containing protein</fullName>
    </recommendedName>
</protein>
<dbReference type="GO" id="GO:0004842">
    <property type="term" value="F:ubiquitin-protein transferase activity"/>
    <property type="evidence" value="ECO:0007669"/>
    <property type="project" value="TreeGrafter"/>
</dbReference>
<proteinExistence type="predicted"/>
<evidence type="ECO:0000256" key="2">
    <source>
        <dbReference type="ARBA" id="ARBA00023043"/>
    </source>
</evidence>
<dbReference type="InterPro" id="IPR002110">
    <property type="entry name" value="Ankyrin_rpt"/>
</dbReference>
<dbReference type="PROSITE" id="PS50088">
    <property type="entry name" value="ANK_REPEAT"/>
    <property type="match status" value="3"/>
</dbReference>
<name>A0A7R9XR99_9CHLO</name>
<evidence type="ECO:0000256" key="3">
    <source>
        <dbReference type="PROSITE-ProRule" id="PRU00023"/>
    </source>
</evidence>
<feature type="repeat" description="ANK" evidence="3">
    <location>
        <begin position="209"/>
        <end position="245"/>
    </location>
</feature>
<dbReference type="SUPFAM" id="SSF48403">
    <property type="entry name" value="Ankyrin repeat"/>
    <property type="match status" value="1"/>
</dbReference>
<keyword evidence="2 3" id="KW-0040">ANK repeat</keyword>
<evidence type="ECO:0008006" key="6">
    <source>
        <dbReference type="Google" id="ProtNLM"/>
    </source>
</evidence>
<evidence type="ECO:0000256" key="4">
    <source>
        <dbReference type="SAM" id="MobiDB-lite"/>
    </source>
</evidence>
<organism evidence="5">
    <name type="scientific">Ostreococcus sp. 'lucimarinus'</name>
    <dbReference type="NCBI Taxonomy" id="242159"/>
    <lineage>
        <taxon>Eukaryota</taxon>
        <taxon>Viridiplantae</taxon>
        <taxon>Chlorophyta</taxon>
        <taxon>Mamiellophyceae</taxon>
        <taxon>Mamiellales</taxon>
        <taxon>Bathycoccaceae</taxon>
        <taxon>Ostreococcus</taxon>
    </lineage>
</organism>
<evidence type="ECO:0000256" key="1">
    <source>
        <dbReference type="ARBA" id="ARBA00022737"/>
    </source>
</evidence>
<dbReference type="EMBL" id="HBDX01001956">
    <property type="protein sequence ID" value="CAD8220956.1"/>
    <property type="molecule type" value="Transcribed_RNA"/>
</dbReference>
<dbReference type="Pfam" id="PF12796">
    <property type="entry name" value="Ank_2"/>
    <property type="match status" value="1"/>
</dbReference>